<dbReference type="EMBL" id="JBFOLJ010000005">
    <property type="protein sequence ID" value="KAL2538598.1"/>
    <property type="molecule type" value="Genomic_DNA"/>
</dbReference>
<evidence type="ECO:0000313" key="1">
    <source>
        <dbReference type="EMBL" id="KAL2538598.1"/>
    </source>
</evidence>
<proteinExistence type="predicted"/>
<keyword evidence="2" id="KW-1185">Reference proteome</keyword>
<dbReference type="AlphaFoldDB" id="A0ABD1VP96"/>
<organism evidence="1 2">
    <name type="scientific">Forsythia ovata</name>
    <dbReference type="NCBI Taxonomy" id="205694"/>
    <lineage>
        <taxon>Eukaryota</taxon>
        <taxon>Viridiplantae</taxon>
        <taxon>Streptophyta</taxon>
        <taxon>Embryophyta</taxon>
        <taxon>Tracheophyta</taxon>
        <taxon>Spermatophyta</taxon>
        <taxon>Magnoliopsida</taxon>
        <taxon>eudicotyledons</taxon>
        <taxon>Gunneridae</taxon>
        <taxon>Pentapetalae</taxon>
        <taxon>asterids</taxon>
        <taxon>lamiids</taxon>
        <taxon>Lamiales</taxon>
        <taxon>Oleaceae</taxon>
        <taxon>Forsythieae</taxon>
        <taxon>Forsythia</taxon>
    </lineage>
</organism>
<dbReference type="Proteomes" id="UP001604277">
    <property type="component" value="Unassembled WGS sequence"/>
</dbReference>
<comment type="caution">
    <text evidence="1">The sequence shown here is derived from an EMBL/GenBank/DDBJ whole genome shotgun (WGS) entry which is preliminary data.</text>
</comment>
<protein>
    <submittedName>
        <fullName evidence="1">Uncharacterized protein</fullName>
    </submittedName>
</protein>
<gene>
    <name evidence="1" type="ORF">Fot_19989</name>
</gene>
<accession>A0ABD1VP96</accession>
<name>A0ABD1VP96_9LAMI</name>
<reference evidence="2" key="1">
    <citation type="submission" date="2024-07" db="EMBL/GenBank/DDBJ databases">
        <title>Two chromosome-level genome assemblies of Korean endemic species Abeliophyllum distichum and Forsythia ovata (Oleaceae).</title>
        <authorList>
            <person name="Jang H."/>
        </authorList>
    </citation>
    <scope>NUCLEOTIDE SEQUENCE [LARGE SCALE GENOMIC DNA]</scope>
</reference>
<sequence length="117" mass="13054">MSGTGKVVKHLEMSTIYLHLEVAQGNKILKQDECPQGHGAHEGSLRRIEGSNPCSTWKATFFVERQHLMLEGNNYVGRQWSIGRRTVECPAQVYISCDHIRIYLSGEPGGKAATLQD</sequence>
<evidence type="ECO:0000313" key="2">
    <source>
        <dbReference type="Proteomes" id="UP001604277"/>
    </source>
</evidence>